<evidence type="ECO:0000256" key="10">
    <source>
        <dbReference type="ARBA" id="ARBA00023136"/>
    </source>
</evidence>
<evidence type="ECO:0000256" key="8">
    <source>
        <dbReference type="ARBA" id="ARBA00022989"/>
    </source>
</evidence>
<comment type="caution">
    <text evidence="13">The sequence shown here is derived from an EMBL/GenBank/DDBJ whole genome shotgun (WGS) entry which is preliminary data.</text>
</comment>
<evidence type="ECO:0000256" key="3">
    <source>
        <dbReference type="ARBA" id="ARBA00007931"/>
    </source>
</evidence>
<dbReference type="PANTHER" id="PTHR42837:SF2">
    <property type="entry name" value="MEMBRANE METALLOPROTEASE ARASP2, CHLOROPLASTIC-RELATED"/>
    <property type="match status" value="1"/>
</dbReference>
<dbReference type="EMBL" id="MHNB01000010">
    <property type="protein sequence ID" value="OGZ37363.1"/>
    <property type="molecule type" value="Genomic_DNA"/>
</dbReference>
<dbReference type="GO" id="GO:0046872">
    <property type="term" value="F:metal ion binding"/>
    <property type="evidence" value="ECO:0007669"/>
    <property type="project" value="UniProtKB-KW"/>
</dbReference>
<keyword evidence="8 11" id="KW-1133">Transmembrane helix</keyword>
<feature type="transmembrane region" description="Helical" evidence="11">
    <location>
        <begin position="263"/>
        <end position="286"/>
    </location>
</feature>
<dbReference type="PANTHER" id="PTHR42837">
    <property type="entry name" value="REGULATOR OF SIGMA-E PROTEASE RSEP"/>
    <property type="match status" value="1"/>
</dbReference>
<protein>
    <recommendedName>
        <fullName evidence="11">Zinc metalloprotease</fullName>
        <ecNumber evidence="11">3.4.24.-</ecNumber>
    </recommendedName>
</protein>
<dbReference type="SUPFAM" id="SSF50156">
    <property type="entry name" value="PDZ domain-like"/>
    <property type="match status" value="1"/>
</dbReference>
<comment type="similarity">
    <text evidence="3 11">Belongs to the peptidase M50B family.</text>
</comment>
<evidence type="ECO:0000256" key="2">
    <source>
        <dbReference type="ARBA" id="ARBA00004141"/>
    </source>
</evidence>
<dbReference type="CDD" id="cd06163">
    <property type="entry name" value="S2P-M50_PDZ_RseP-like"/>
    <property type="match status" value="1"/>
</dbReference>
<reference evidence="13 14" key="1">
    <citation type="journal article" date="2016" name="Nat. Commun.">
        <title>Thousands of microbial genomes shed light on interconnected biogeochemical processes in an aquifer system.</title>
        <authorList>
            <person name="Anantharaman K."/>
            <person name="Brown C.T."/>
            <person name="Hug L.A."/>
            <person name="Sharon I."/>
            <person name="Castelle C.J."/>
            <person name="Probst A.J."/>
            <person name="Thomas B.C."/>
            <person name="Singh A."/>
            <person name="Wilkins M.J."/>
            <person name="Karaoz U."/>
            <person name="Brodie E.L."/>
            <person name="Williams K.H."/>
            <person name="Hubbard S.S."/>
            <person name="Banfield J.F."/>
        </authorList>
    </citation>
    <scope>NUCLEOTIDE SEQUENCE [LARGE SCALE GENOMIC DNA]</scope>
</reference>
<evidence type="ECO:0000256" key="1">
    <source>
        <dbReference type="ARBA" id="ARBA00001947"/>
    </source>
</evidence>
<keyword evidence="10 11" id="KW-0472">Membrane</keyword>
<keyword evidence="7 11" id="KW-0862">Zinc</keyword>
<sequence>MFFTIIIFILILGLLIFVHELGHFIMAKRAGIRVEEFGFGFPPRILGKKIGETTYSLNLLPIGGFVKIYGEEGEGRDDAYSFASKSIGRRAIIISAGVAMNLVLAAMLLSLGHWVGLPSIIDDEVIGNLNNPRVQIIQIASSSPAEEAGMKIGDTIKSVILRAEPEESRGKSDKSTGSFTDVQDDVVIVSKVKEVQNFIERHKGQEIVLVIQRGGEVLEKTLKPRENPPAGEGPLGVVLARTAIVSSPWYQAVIKGISSTINLIFAMITSLFGLLWNLVMTGRLAVEIAGPVGIFMLTGQAAKLGLIYLLQFTALLSINLAIINILPFPALDGGRLLFLVIEKIKGSPVSQKIEKIVHTAGFILLILLMLAVTWRDVVKLF</sequence>
<dbReference type="GO" id="GO:0006508">
    <property type="term" value="P:proteolysis"/>
    <property type="evidence" value="ECO:0007669"/>
    <property type="project" value="UniProtKB-KW"/>
</dbReference>
<comment type="cofactor">
    <cofactor evidence="1 11">
        <name>Zn(2+)</name>
        <dbReference type="ChEBI" id="CHEBI:29105"/>
    </cofactor>
</comment>
<keyword evidence="11" id="KW-0479">Metal-binding</keyword>
<dbReference type="GO" id="GO:0004222">
    <property type="term" value="F:metalloendopeptidase activity"/>
    <property type="evidence" value="ECO:0007669"/>
    <property type="project" value="InterPro"/>
</dbReference>
<keyword evidence="9 11" id="KW-0482">Metalloprotease</keyword>
<evidence type="ECO:0000313" key="13">
    <source>
        <dbReference type="EMBL" id="OGZ37363.1"/>
    </source>
</evidence>
<organism evidence="13 14">
    <name type="scientific">Candidatus Portnoybacteria bacterium RIFCSPHIGHO2_12_FULL_38_9</name>
    <dbReference type="NCBI Taxonomy" id="1801997"/>
    <lineage>
        <taxon>Bacteria</taxon>
        <taxon>Candidatus Portnoyibacteriota</taxon>
    </lineage>
</organism>
<dbReference type="Proteomes" id="UP000177061">
    <property type="component" value="Unassembled WGS sequence"/>
</dbReference>
<accession>A0A1G2FH19</accession>
<evidence type="ECO:0000313" key="14">
    <source>
        <dbReference type="Proteomes" id="UP000177061"/>
    </source>
</evidence>
<keyword evidence="4 13" id="KW-0645">Protease</keyword>
<dbReference type="STRING" id="1801997.A3J64_00165"/>
<evidence type="ECO:0000256" key="7">
    <source>
        <dbReference type="ARBA" id="ARBA00022833"/>
    </source>
</evidence>
<name>A0A1G2FH19_9BACT</name>
<feature type="transmembrane region" description="Helical" evidence="11">
    <location>
        <begin position="91"/>
        <end position="115"/>
    </location>
</feature>
<dbReference type="Pfam" id="PF02163">
    <property type="entry name" value="Peptidase_M50"/>
    <property type="match status" value="1"/>
</dbReference>
<dbReference type="AlphaFoldDB" id="A0A1G2FH19"/>
<evidence type="ECO:0000259" key="12">
    <source>
        <dbReference type="Pfam" id="PF02163"/>
    </source>
</evidence>
<gene>
    <name evidence="13" type="ORF">A3J64_00165</name>
</gene>
<feature type="transmembrane region" description="Helical" evidence="11">
    <location>
        <begin position="356"/>
        <end position="374"/>
    </location>
</feature>
<evidence type="ECO:0000256" key="11">
    <source>
        <dbReference type="RuleBase" id="RU362031"/>
    </source>
</evidence>
<dbReference type="GO" id="GO:0016020">
    <property type="term" value="C:membrane"/>
    <property type="evidence" value="ECO:0007669"/>
    <property type="project" value="UniProtKB-SubCell"/>
</dbReference>
<dbReference type="InterPro" id="IPR008915">
    <property type="entry name" value="Peptidase_M50"/>
</dbReference>
<dbReference type="NCBIfam" id="TIGR00054">
    <property type="entry name" value="RIP metalloprotease RseP"/>
    <property type="match status" value="1"/>
</dbReference>
<feature type="transmembrane region" description="Helical" evidence="11">
    <location>
        <begin position="6"/>
        <end position="26"/>
    </location>
</feature>
<feature type="transmembrane region" description="Helical" evidence="11">
    <location>
        <begin position="306"/>
        <end position="326"/>
    </location>
</feature>
<dbReference type="EC" id="3.4.24.-" evidence="11"/>
<evidence type="ECO:0000256" key="4">
    <source>
        <dbReference type="ARBA" id="ARBA00022670"/>
    </source>
</evidence>
<comment type="subcellular location">
    <subcellularLocation>
        <location evidence="2">Membrane</location>
        <topology evidence="2">Multi-pass membrane protein</topology>
    </subcellularLocation>
</comment>
<keyword evidence="5 11" id="KW-0812">Transmembrane</keyword>
<keyword evidence="6 11" id="KW-0378">Hydrolase</keyword>
<dbReference type="InterPro" id="IPR036034">
    <property type="entry name" value="PDZ_sf"/>
</dbReference>
<feature type="domain" description="Peptidase M50" evidence="12">
    <location>
        <begin position="8"/>
        <end position="368"/>
    </location>
</feature>
<dbReference type="Gene3D" id="2.30.42.10">
    <property type="match status" value="1"/>
</dbReference>
<evidence type="ECO:0000256" key="9">
    <source>
        <dbReference type="ARBA" id="ARBA00023049"/>
    </source>
</evidence>
<evidence type="ECO:0000256" key="6">
    <source>
        <dbReference type="ARBA" id="ARBA00022801"/>
    </source>
</evidence>
<evidence type="ECO:0000256" key="5">
    <source>
        <dbReference type="ARBA" id="ARBA00022692"/>
    </source>
</evidence>
<proteinExistence type="inferred from homology"/>
<dbReference type="InterPro" id="IPR004387">
    <property type="entry name" value="Pept_M50_Zn"/>
</dbReference>